<name>A0A9J6GEI7_HAELO</name>
<evidence type="ECO:0000313" key="1">
    <source>
        <dbReference type="EMBL" id="KAH9372880.1"/>
    </source>
</evidence>
<organism evidence="1 2">
    <name type="scientific">Haemaphysalis longicornis</name>
    <name type="common">Bush tick</name>
    <dbReference type="NCBI Taxonomy" id="44386"/>
    <lineage>
        <taxon>Eukaryota</taxon>
        <taxon>Metazoa</taxon>
        <taxon>Ecdysozoa</taxon>
        <taxon>Arthropoda</taxon>
        <taxon>Chelicerata</taxon>
        <taxon>Arachnida</taxon>
        <taxon>Acari</taxon>
        <taxon>Parasitiformes</taxon>
        <taxon>Ixodida</taxon>
        <taxon>Ixodoidea</taxon>
        <taxon>Ixodidae</taxon>
        <taxon>Haemaphysalinae</taxon>
        <taxon>Haemaphysalis</taxon>
    </lineage>
</organism>
<keyword evidence="2" id="KW-1185">Reference proteome</keyword>
<comment type="caution">
    <text evidence="1">The sequence shown here is derived from an EMBL/GenBank/DDBJ whole genome shotgun (WGS) entry which is preliminary data.</text>
</comment>
<reference evidence="1 2" key="1">
    <citation type="journal article" date="2020" name="Cell">
        <title>Large-Scale Comparative Analyses of Tick Genomes Elucidate Their Genetic Diversity and Vector Capacities.</title>
        <authorList>
            <consortium name="Tick Genome and Microbiome Consortium (TIGMIC)"/>
            <person name="Jia N."/>
            <person name="Wang J."/>
            <person name="Shi W."/>
            <person name="Du L."/>
            <person name="Sun Y."/>
            <person name="Zhan W."/>
            <person name="Jiang J.F."/>
            <person name="Wang Q."/>
            <person name="Zhang B."/>
            <person name="Ji P."/>
            <person name="Bell-Sakyi L."/>
            <person name="Cui X.M."/>
            <person name="Yuan T.T."/>
            <person name="Jiang B.G."/>
            <person name="Yang W.F."/>
            <person name="Lam T.T."/>
            <person name="Chang Q.C."/>
            <person name="Ding S.J."/>
            <person name="Wang X.J."/>
            <person name="Zhu J.G."/>
            <person name="Ruan X.D."/>
            <person name="Zhao L."/>
            <person name="Wei J.T."/>
            <person name="Ye R.Z."/>
            <person name="Que T.C."/>
            <person name="Du C.H."/>
            <person name="Zhou Y.H."/>
            <person name="Cheng J.X."/>
            <person name="Dai P.F."/>
            <person name="Guo W.B."/>
            <person name="Han X.H."/>
            <person name="Huang E.J."/>
            <person name="Li L.F."/>
            <person name="Wei W."/>
            <person name="Gao Y.C."/>
            <person name="Liu J.Z."/>
            <person name="Shao H.Z."/>
            <person name="Wang X."/>
            <person name="Wang C.C."/>
            <person name="Yang T.C."/>
            <person name="Huo Q.B."/>
            <person name="Li W."/>
            <person name="Chen H.Y."/>
            <person name="Chen S.E."/>
            <person name="Zhou L.G."/>
            <person name="Ni X.B."/>
            <person name="Tian J.H."/>
            <person name="Sheng Y."/>
            <person name="Liu T."/>
            <person name="Pan Y.S."/>
            <person name="Xia L.Y."/>
            <person name="Li J."/>
            <person name="Zhao F."/>
            <person name="Cao W.C."/>
        </authorList>
    </citation>
    <scope>NUCLEOTIDE SEQUENCE [LARGE SCALE GENOMIC DNA]</scope>
    <source>
        <strain evidence="1">HaeL-2018</strain>
    </source>
</reference>
<sequence>MGQRGGEERDSPIVSGAVLVFDKGHSLMERTHLCTRKVGAECFEANFDGMFY</sequence>
<evidence type="ECO:0000313" key="2">
    <source>
        <dbReference type="Proteomes" id="UP000821853"/>
    </source>
</evidence>
<dbReference type="Proteomes" id="UP000821853">
    <property type="component" value="Chromosome 4"/>
</dbReference>
<dbReference type="EMBL" id="JABSTR010000006">
    <property type="protein sequence ID" value="KAH9372880.1"/>
    <property type="molecule type" value="Genomic_DNA"/>
</dbReference>
<protein>
    <submittedName>
        <fullName evidence="1">Uncharacterized protein</fullName>
    </submittedName>
</protein>
<gene>
    <name evidence="1" type="ORF">HPB48_012755</name>
</gene>
<dbReference type="AlphaFoldDB" id="A0A9J6GEI7"/>
<proteinExistence type="predicted"/>
<dbReference type="VEuPathDB" id="VectorBase:HLOH_052012"/>
<accession>A0A9J6GEI7</accession>
<dbReference type="OrthoDB" id="9997758at2759"/>